<keyword evidence="1" id="KW-0732">Signal</keyword>
<dbReference type="Pfam" id="PF13229">
    <property type="entry name" value="Beta_helix"/>
    <property type="match status" value="1"/>
</dbReference>
<feature type="domain" description="Right handed beta helix" evidence="2">
    <location>
        <begin position="127"/>
        <end position="278"/>
    </location>
</feature>
<dbReference type="SUPFAM" id="SSF51126">
    <property type="entry name" value="Pectin lyase-like"/>
    <property type="match status" value="1"/>
</dbReference>
<dbReference type="EMBL" id="JAEVLS010000003">
    <property type="protein sequence ID" value="MBM0106429.1"/>
    <property type="molecule type" value="Genomic_DNA"/>
</dbReference>
<dbReference type="Proteomes" id="UP000661077">
    <property type="component" value="Unassembled WGS sequence"/>
</dbReference>
<feature type="chain" id="PRO_5045991613" evidence="1">
    <location>
        <begin position="26"/>
        <end position="340"/>
    </location>
</feature>
<evidence type="ECO:0000313" key="4">
    <source>
        <dbReference type="Proteomes" id="UP000661077"/>
    </source>
</evidence>
<dbReference type="PROSITE" id="PS51257">
    <property type="entry name" value="PROKAR_LIPOPROTEIN"/>
    <property type="match status" value="1"/>
</dbReference>
<evidence type="ECO:0000259" key="2">
    <source>
        <dbReference type="Pfam" id="PF13229"/>
    </source>
</evidence>
<dbReference type="InterPro" id="IPR012334">
    <property type="entry name" value="Pectin_lyas_fold"/>
</dbReference>
<sequence>MPAKSSLSLALIVALLAGCSPPPQASSLGEKGVAGPQVLVVCPTQTMAPDCAFSGGSGIQAAVDVASDGDIVQIRAGTYSPKAVRDVPYKIHTIRGFVVVDGKQISLVGEPGAVLDGSMGPRTTGLVLHRSSVEVSGLKFTGFKFEVEEDEIYEGHGIFAIDSRVRLRDVTIEKYQKMALTGRGSTDLDVEDVRILDGHVAIWLDEYAHLRLRNSLIRGNDSAGIAAYTNSTAHVSNCVFDGNLDDALYGEQEATIHATNSIFLNNKPYVARATGNSKIWIGYSGLFGNENGLLAKDAAVARQGANVIEGDLMLDAAYRVSEDSPLFSKGDPAFGIPGLR</sequence>
<feature type="signal peptide" evidence="1">
    <location>
        <begin position="1"/>
        <end position="25"/>
    </location>
</feature>
<organism evidence="3 4">
    <name type="scientific">Steroidobacter gossypii</name>
    <dbReference type="NCBI Taxonomy" id="2805490"/>
    <lineage>
        <taxon>Bacteria</taxon>
        <taxon>Pseudomonadati</taxon>
        <taxon>Pseudomonadota</taxon>
        <taxon>Gammaproteobacteria</taxon>
        <taxon>Steroidobacterales</taxon>
        <taxon>Steroidobacteraceae</taxon>
        <taxon>Steroidobacter</taxon>
    </lineage>
</organism>
<evidence type="ECO:0000256" key="1">
    <source>
        <dbReference type="SAM" id="SignalP"/>
    </source>
</evidence>
<dbReference type="Gene3D" id="2.160.20.10">
    <property type="entry name" value="Single-stranded right-handed beta-helix, Pectin lyase-like"/>
    <property type="match status" value="1"/>
</dbReference>
<proteinExistence type="predicted"/>
<dbReference type="InterPro" id="IPR011050">
    <property type="entry name" value="Pectin_lyase_fold/virulence"/>
</dbReference>
<reference evidence="3 4" key="1">
    <citation type="journal article" date="2021" name="Int. J. Syst. Evol. Microbiol.">
        <title>Steroidobacter gossypii sp. nov., isolated from soil of cotton cropping field.</title>
        <authorList>
            <person name="Huang R."/>
            <person name="Yang S."/>
            <person name="Zhen C."/>
            <person name="Liu W."/>
        </authorList>
    </citation>
    <scope>NUCLEOTIDE SEQUENCE [LARGE SCALE GENOMIC DNA]</scope>
    <source>
        <strain evidence="3 4">S1-65</strain>
    </source>
</reference>
<evidence type="ECO:0000313" key="3">
    <source>
        <dbReference type="EMBL" id="MBM0106429.1"/>
    </source>
</evidence>
<keyword evidence="4" id="KW-1185">Reference proteome</keyword>
<dbReference type="RefSeq" id="WP_203168532.1">
    <property type="nucleotide sequence ID" value="NZ_JAEVLS010000003.1"/>
</dbReference>
<name>A0ABS1WZL9_9GAMM</name>
<dbReference type="InterPro" id="IPR039448">
    <property type="entry name" value="Beta_helix"/>
</dbReference>
<accession>A0ABS1WZL9</accession>
<comment type="caution">
    <text evidence="3">The sequence shown here is derived from an EMBL/GenBank/DDBJ whole genome shotgun (WGS) entry which is preliminary data.</text>
</comment>
<gene>
    <name evidence="3" type="ORF">JM946_16980</name>
</gene>
<protein>
    <submittedName>
        <fullName evidence="3">Right-handed parallel beta-helix repeat-containing protein</fullName>
    </submittedName>
</protein>